<keyword evidence="1" id="KW-0547">Nucleotide-binding</keyword>
<dbReference type="PANTHER" id="PTHR45639:SF3">
    <property type="entry name" value="HYPOXIA UP-REGULATED PROTEIN 1"/>
    <property type="match status" value="1"/>
</dbReference>
<dbReference type="GO" id="GO:0030968">
    <property type="term" value="P:endoplasmic reticulum unfolded protein response"/>
    <property type="evidence" value="ECO:0007669"/>
    <property type="project" value="TreeGrafter"/>
</dbReference>
<name>X6LQB8_RETFI</name>
<dbReference type="AlphaFoldDB" id="X6LQB8"/>
<feature type="compositionally biased region" description="Basic and acidic residues" evidence="4">
    <location>
        <begin position="166"/>
        <end position="200"/>
    </location>
</feature>
<feature type="compositionally biased region" description="Low complexity" evidence="4">
    <location>
        <begin position="443"/>
        <end position="456"/>
    </location>
</feature>
<evidence type="ECO:0000256" key="4">
    <source>
        <dbReference type="SAM" id="MobiDB-lite"/>
    </source>
</evidence>
<feature type="compositionally biased region" description="Basic and acidic residues" evidence="4">
    <location>
        <begin position="419"/>
        <end position="432"/>
    </location>
</feature>
<comment type="caution">
    <text evidence="5">The sequence shown here is derived from an EMBL/GenBank/DDBJ whole genome shotgun (WGS) entry which is preliminary data.</text>
</comment>
<dbReference type="Gene3D" id="1.20.1270.10">
    <property type="match status" value="1"/>
</dbReference>
<keyword evidence="5" id="KW-0346">Stress response</keyword>
<dbReference type="Pfam" id="PF00012">
    <property type="entry name" value="HSP70"/>
    <property type="match status" value="1"/>
</dbReference>
<protein>
    <submittedName>
        <fullName evidence="5">Heat shock protein 70 / HSP70</fullName>
    </submittedName>
</protein>
<dbReference type="InterPro" id="IPR029048">
    <property type="entry name" value="HSP70_C_sf"/>
</dbReference>
<evidence type="ECO:0000256" key="2">
    <source>
        <dbReference type="ARBA" id="ARBA00022840"/>
    </source>
</evidence>
<dbReference type="PANTHER" id="PTHR45639">
    <property type="entry name" value="HSC70CB, ISOFORM G-RELATED"/>
    <property type="match status" value="1"/>
</dbReference>
<dbReference type="GO" id="GO:0140662">
    <property type="term" value="F:ATP-dependent protein folding chaperone"/>
    <property type="evidence" value="ECO:0007669"/>
    <property type="project" value="InterPro"/>
</dbReference>
<feature type="region of interest" description="Disordered" evidence="4">
    <location>
        <begin position="166"/>
        <end position="205"/>
    </location>
</feature>
<feature type="compositionally biased region" description="Basic and acidic residues" evidence="4">
    <location>
        <begin position="483"/>
        <end position="492"/>
    </location>
</feature>
<keyword evidence="2" id="KW-0067">ATP-binding</keyword>
<evidence type="ECO:0000256" key="3">
    <source>
        <dbReference type="ARBA" id="ARBA00023186"/>
    </source>
</evidence>
<dbReference type="InterPro" id="IPR013126">
    <property type="entry name" value="Hsp_70_fam"/>
</dbReference>
<proteinExistence type="predicted"/>
<gene>
    <name evidence="5" type="ORF">RFI_33811</name>
</gene>
<dbReference type="SUPFAM" id="SSF100934">
    <property type="entry name" value="Heat shock protein 70kD (HSP70), C-terminal subdomain"/>
    <property type="match status" value="1"/>
</dbReference>
<reference evidence="5 6" key="1">
    <citation type="journal article" date="2013" name="Curr. Biol.">
        <title>The Genome of the Foraminiferan Reticulomyxa filosa.</title>
        <authorList>
            <person name="Glockner G."/>
            <person name="Hulsmann N."/>
            <person name="Schleicher M."/>
            <person name="Noegel A.A."/>
            <person name="Eichinger L."/>
            <person name="Gallinger C."/>
            <person name="Pawlowski J."/>
            <person name="Sierra R."/>
            <person name="Euteneuer U."/>
            <person name="Pillet L."/>
            <person name="Moustafa A."/>
            <person name="Platzer M."/>
            <person name="Groth M."/>
            <person name="Szafranski K."/>
            <person name="Schliwa M."/>
        </authorList>
    </citation>
    <scope>NUCLEOTIDE SEQUENCE [LARGE SCALE GENOMIC DNA]</scope>
</reference>
<organism evidence="5 6">
    <name type="scientific">Reticulomyxa filosa</name>
    <dbReference type="NCBI Taxonomy" id="46433"/>
    <lineage>
        <taxon>Eukaryota</taxon>
        <taxon>Sar</taxon>
        <taxon>Rhizaria</taxon>
        <taxon>Retaria</taxon>
        <taxon>Foraminifera</taxon>
        <taxon>Monothalamids</taxon>
        <taxon>Reticulomyxidae</taxon>
        <taxon>Reticulomyxa</taxon>
    </lineage>
</organism>
<dbReference type="Proteomes" id="UP000023152">
    <property type="component" value="Unassembled WGS sequence"/>
</dbReference>
<feature type="compositionally biased region" description="Acidic residues" evidence="4">
    <location>
        <begin position="457"/>
        <end position="469"/>
    </location>
</feature>
<sequence>MLIADRHLKENLNAEEAPAMGAAFRAANLSSAFRVRHIGMEDITSFPVGVRLKNLHPQTTEEKEFTKRGSLFSLNNHLSRRRAVALKHTQDLHATLFYEKEAPLPLDTNSDLGWFEVTGIKHAVQKYSLPDFNVTEPPKVGLSFLLDDSGLVDLVQATATFVEREITENKEKNDNNSTEGESKEEGEKDKEENKEAHDDPNGGVKELVTKERKHRVKLHVIRHPPNDVKWYDTKAFDASRKVLLELDDRDKSVLDTAQAQNMLETYIFESRMALQSDKYVEQVSTEETRTEVLDALSQAEEWVWEVTERSTEVFKKKLKELKQLGDPIFSRAKELEHRPNAVKQAGKIIHKLYESAEILKKNYTWIPINETEVLFNLTKSVEAWLNNQIESQSERSLTEDPVFSVKDIERRISIVQEMEQRLMARRPPPDFFKKKRQAKEKNANTTKSNDTSTTNDTLEDEPQSEDEQKDQENTFTSSTDANDAEKTNKNGDTDQTTDDPEKGEL</sequence>
<accession>X6LQB8</accession>
<dbReference type="Gene3D" id="2.60.34.10">
    <property type="entry name" value="Substrate Binding Domain Of DNAk, Chain A, domain 1"/>
    <property type="match status" value="1"/>
</dbReference>
<dbReference type="GO" id="GO:0005524">
    <property type="term" value="F:ATP binding"/>
    <property type="evidence" value="ECO:0007669"/>
    <property type="project" value="UniProtKB-KW"/>
</dbReference>
<dbReference type="OrthoDB" id="10262720at2759"/>
<feature type="region of interest" description="Disordered" evidence="4">
    <location>
        <begin position="419"/>
        <end position="505"/>
    </location>
</feature>
<keyword evidence="6" id="KW-1185">Reference proteome</keyword>
<dbReference type="InterPro" id="IPR029047">
    <property type="entry name" value="HSP70_peptide-bd_sf"/>
</dbReference>
<evidence type="ECO:0000313" key="5">
    <source>
        <dbReference type="EMBL" id="ETO03591.1"/>
    </source>
</evidence>
<dbReference type="EMBL" id="ASPP01032896">
    <property type="protein sequence ID" value="ETO03591.1"/>
    <property type="molecule type" value="Genomic_DNA"/>
</dbReference>
<dbReference type="GO" id="GO:0034663">
    <property type="term" value="C:endoplasmic reticulum chaperone complex"/>
    <property type="evidence" value="ECO:0007669"/>
    <property type="project" value="TreeGrafter"/>
</dbReference>
<evidence type="ECO:0000313" key="6">
    <source>
        <dbReference type="Proteomes" id="UP000023152"/>
    </source>
</evidence>
<keyword evidence="3" id="KW-0143">Chaperone</keyword>
<evidence type="ECO:0000256" key="1">
    <source>
        <dbReference type="ARBA" id="ARBA00022741"/>
    </source>
</evidence>